<dbReference type="AlphaFoldDB" id="A0A8J5VXL7"/>
<evidence type="ECO:0000256" key="1">
    <source>
        <dbReference type="SAM" id="MobiDB-lite"/>
    </source>
</evidence>
<keyword evidence="3" id="KW-1185">Reference proteome</keyword>
<reference evidence="2" key="2">
    <citation type="submission" date="2021-02" db="EMBL/GenBank/DDBJ databases">
        <authorList>
            <person name="Kimball J.A."/>
            <person name="Haas M.W."/>
            <person name="Macchietto M."/>
            <person name="Kono T."/>
            <person name="Duquette J."/>
            <person name="Shao M."/>
        </authorList>
    </citation>
    <scope>NUCLEOTIDE SEQUENCE</scope>
    <source>
        <tissue evidence="2">Fresh leaf tissue</tissue>
    </source>
</reference>
<name>A0A8J5VXL7_ZIZPA</name>
<protein>
    <submittedName>
        <fullName evidence="2">Uncharacterized protein</fullName>
    </submittedName>
</protein>
<evidence type="ECO:0000313" key="3">
    <source>
        <dbReference type="Proteomes" id="UP000729402"/>
    </source>
</evidence>
<dbReference type="Proteomes" id="UP000729402">
    <property type="component" value="Unassembled WGS sequence"/>
</dbReference>
<evidence type="ECO:0000313" key="2">
    <source>
        <dbReference type="EMBL" id="KAG8077116.1"/>
    </source>
</evidence>
<comment type="caution">
    <text evidence="2">The sequence shown here is derived from an EMBL/GenBank/DDBJ whole genome shotgun (WGS) entry which is preliminary data.</text>
</comment>
<accession>A0A8J5VXL7</accession>
<feature type="region of interest" description="Disordered" evidence="1">
    <location>
        <begin position="1"/>
        <end position="56"/>
    </location>
</feature>
<gene>
    <name evidence="2" type="ORF">GUJ93_ZPchr0006g41172</name>
</gene>
<sequence length="122" mass="13774">MEALQKHASRYHGLWDRDKDDERERGCERDEAKLEETEHKDNPKEECHREEGGRGRLFTLNSSRSRMSGSAAVGRSLMARQSVGRGRVLEGAGGGIVSRWPSCHELHRQRCLAGVECDLDVT</sequence>
<feature type="compositionally biased region" description="Basic and acidic residues" evidence="1">
    <location>
        <begin position="13"/>
        <end position="54"/>
    </location>
</feature>
<reference evidence="2" key="1">
    <citation type="journal article" date="2021" name="bioRxiv">
        <title>Whole Genome Assembly and Annotation of Northern Wild Rice, Zizania palustris L., Supports a Whole Genome Duplication in the Zizania Genus.</title>
        <authorList>
            <person name="Haas M."/>
            <person name="Kono T."/>
            <person name="Macchietto M."/>
            <person name="Millas R."/>
            <person name="McGilp L."/>
            <person name="Shao M."/>
            <person name="Duquette J."/>
            <person name="Hirsch C.N."/>
            <person name="Kimball J."/>
        </authorList>
    </citation>
    <scope>NUCLEOTIDE SEQUENCE</scope>
    <source>
        <tissue evidence="2">Fresh leaf tissue</tissue>
    </source>
</reference>
<dbReference type="EMBL" id="JAAALK010000283">
    <property type="protein sequence ID" value="KAG8077116.1"/>
    <property type="molecule type" value="Genomic_DNA"/>
</dbReference>
<organism evidence="2 3">
    <name type="scientific">Zizania palustris</name>
    <name type="common">Northern wild rice</name>
    <dbReference type="NCBI Taxonomy" id="103762"/>
    <lineage>
        <taxon>Eukaryota</taxon>
        <taxon>Viridiplantae</taxon>
        <taxon>Streptophyta</taxon>
        <taxon>Embryophyta</taxon>
        <taxon>Tracheophyta</taxon>
        <taxon>Spermatophyta</taxon>
        <taxon>Magnoliopsida</taxon>
        <taxon>Liliopsida</taxon>
        <taxon>Poales</taxon>
        <taxon>Poaceae</taxon>
        <taxon>BOP clade</taxon>
        <taxon>Oryzoideae</taxon>
        <taxon>Oryzeae</taxon>
        <taxon>Zizaniinae</taxon>
        <taxon>Zizania</taxon>
    </lineage>
</organism>
<proteinExistence type="predicted"/>